<dbReference type="PATRIC" id="fig|237258.4.peg.1918"/>
<dbReference type="STRING" id="237258.SAMN04489756_1113"/>
<dbReference type="SUPFAM" id="SSF89392">
    <property type="entry name" value="Prokaryotic lipoproteins and lipoprotein localization factors"/>
    <property type="match status" value="1"/>
</dbReference>
<feature type="signal peptide" evidence="2">
    <location>
        <begin position="1"/>
        <end position="38"/>
    </location>
</feature>
<dbReference type="EMBL" id="MKGI01000004">
    <property type="protein sequence ID" value="OEL12501.1"/>
    <property type="molecule type" value="Genomic_DNA"/>
</dbReference>
<proteinExistence type="predicted"/>
<sequence length="225" mass="25176">MARFLKSTPRIIKNKNMKYFNKIILASALVGSFTFSFAQKVDAKAKTILETVSKNYKAKKNTYFKFSYGTGTGKVSKTETGIFYSTPSQYKLNIMGNEQIFDGKKVYNISKEDQEVTIAQPNGSEKALSPINYLDEYKTGYTVTYAGKSGGLDLIKMVPVKDNGVKSVVLYINTPKKQIAKIIQTSSGNDLAVITVNQYKENQSLSASTFSFDKNKYKNYLITEL</sequence>
<dbReference type="CDD" id="cd16325">
    <property type="entry name" value="LolA"/>
    <property type="match status" value="1"/>
</dbReference>
<evidence type="ECO:0000313" key="3">
    <source>
        <dbReference type="EMBL" id="OEL12501.1"/>
    </source>
</evidence>
<accession>A0A1E5UHZ7</accession>
<dbReference type="Proteomes" id="UP000095601">
    <property type="component" value="Unassembled WGS sequence"/>
</dbReference>
<keyword evidence="1 2" id="KW-0732">Signal</keyword>
<dbReference type="Pfam" id="PF03548">
    <property type="entry name" value="LolA"/>
    <property type="match status" value="1"/>
</dbReference>
<comment type="caution">
    <text evidence="3">The sequence shown here is derived from an EMBL/GenBank/DDBJ whole genome shotgun (WGS) entry which is preliminary data.</text>
</comment>
<dbReference type="InterPro" id="IPR029046">
    <property type="entry name" value="LolA/LolB/LppX"/>
</dbReference>
<name>A0A1E5UHZ7_9FLAO</name>
<organism evidence="3 4">
    <name type="scientific">Cloacibacterium normanense</name>
    <dbReference type="NCBI Taxonomy" id="237258"/>
    <lineage>
        <taxon>Bacteria</taxon>
        <taxon>Pseudomonadati</taxon>
        <taxon>Bacteroidota</taxon>
        <taxon>Flavobacteriia</taxon>
        <taxon>Flavobacteriales</taxon>
        <taxon>Weeksellaceae</taxon>
    </lineage>
</organism>
<gene>
    <name evidence="3" type="ORF">BHF72_1047</name>
</gene>
<evidence type="ECO:0000256" key="1">
    <source>
        <dbReference type="ARBA" id="ARBA00022729"/>
    </source>
</evidence>
<dbReference type="InterPro" id="IPR004564">
    <property type="entry name" value="OM_lipoprot_carrier_LolA-like"/>
</dbReference>
<dbReference type="AlphaFoldDB" id="A0A1E5UHZ7"/>
<evidence type="ECO:0000256" key="2">
    <source>
        <dbReference type="SAM" id="SignalP"/>
    </source>
</evidence>
<protein>
    <submittedName>
        <fullName evidence="3">Outer membrane lipocarrier LolA family protein</fullName>
    </submittedName>
</protein>
<feature type="chain" id="PRO_5009187003" evidence="2">
    <location>
        <begin position="39"/>
        <end position="225"/>
    </location>
</feature>
<reference evidence="3 4" key="1">
    <citation type="submission" date="2016-09" db="EMBL/GenBank/DDBJ databases">
        <authorList>
            <person name="Capua I."/>
            <person name="De Benedictis P."/>
            <person name="Joannis T."/>
            <person name="Lombin L.H."/>
            <person name="Cattoli G."/>
        </authorList>
    </citation>
    <scope>NUCLEOTIDE SEQUENCE [LARGE SCALE GENOMIC DNA]</scope>
    <source>
        <strain evidence="3 4">NRS-1</strain>
    </source>
</reference>
<keyword evidence="4" id="KW-1185">Reference proteome</keyword>
<evidence type="ECO:0000313" key="4">
    <source>
        <dbReference type="Proteomes" id="UP000095601"/>
    </source>
</evidence>
<dbReference type="Gene3D" id="2.50.20.10">
    <property type="entry name" value="Lipoprotein localisation LolA/LolB/LppX"/>
    <property type="match status" value="1"/>
</dbReference>